<dbReference type="RefSeq" id="WP_087941065.1">
    <property type="nucleotide sequence ID" value="NZ_FNAC01000047.1"/>
</dbReference>
<organism evidence="1 2">
    <name type="scientific">Algoriphagus faecimaris</name>
    <dbReference type="NCBI Taxonomy" id="686796"/>
    <lineage>
        <taxon>Bacteria</taxon>
        <taxon>Pseudomonadati</taxon>
        <taxon>Bacteroidota</taxon>
        <taxon>Cytophagia</taxon>
        <taxon>Cytophagales</taxon>
        <taxon>Cyclobacteriaceae</taxon>
        <taxon>Algoriphagus</taxon>
    </lineage>
</organism>
<reference evidence="2" key="1">
    <citation type="submission" date="2016-10" db="EMBL/GenBank/DDBJ databases">
        <authorList>
            <person name="Varghese N."/>
            <person name="Submissions S."/>
        </authorList>
    </citation>
    <scope>NUCLEOTIDE SEQUENCE [LARGE SCALE GENOMIC DNA]</scope>
    <source>
        <strain evidence="2">DSM 23095</strain>
    </source>
</reference>
<dbReference type="EMBL" id="FNAC01000047">
    <property type="protein sequence ID" value="SDD68392.1"/>
    <property type="molecule type" value="Genomic_DNA"/>
</dbReference>
<sequence length="106" mass="11626">MSITGKFKGLLLAGIFSASWSIGTAEIQAKTTDSVNQAELSTKVSQIIPELNKERPSIILVNKDLQIIAEFYGDAEVVKGNFQETFKNVGILAEHNGQRVYLLSKN</sequence>
<dbReference type="AlphaFoldDB" id="A0A1G6WR89"/>
<name>A0A1G6WR89_9BACT</name>
<proteinExistence type="predicted"/>
<gene>
    <name evidence="1" type="ORF">SAMN04488104_10472</name>
</gene>
<evidence type="ECO:0000313" key="2">
    <source>
        <dbReference type="Proteomes" id="UP000199060"/>
    </source>
</evidence>
<keyword evidence="2" id="KW-1185">Reference proteome</keyword>
<protein>
    <submittedName>
        <fullName evidence="1">Uncharacterized protein</fullName>
    </submittedName>
</protein>
<accession>A0A1G6WR89</accession>
<evidence type="ECO:0000313" key="1">
    <source>
        <dbReference type="EMBL" id="SDD68392.1"/>
    </source>
</evidence>
<dbReference type="Proteomes" id="UP000199060">
    <property type="component" value="Unassembled WGS sequence"/>
</dbReference>